<sequence length="229" mass="25842">MHSGAGTTRAMVDRYLPALDDFQLSVEEAAAVGKALEIEKPWDWKSEDQNELQALKSAKDKILAYHLARHGGNCCYCRLNLNGAGPYMTDREHILPKGKPVYKPFSYAIWNLAAACKRCNMQFKRSGDGFVVDADDSTKFQDSNNYRFVHPNFDAYSEHLIRLEAQVDTKNIVVFVKTAGSEKAIYTHDFFALHELQVDSFDKAQGLEGESPETDLAAKVRRLAKQFDQ</sequence>
<dbReference type="AlphaFoldDB" id="A0A9X3KQH0"/>
<evidence type="ECO:0000313" key="2">
    <source>
        <dbReference type="Proteomes" id="UP001151018"/>
    </source>
</evidence>
<organism evidence="1 2">
    <name type="scientific">Agrobacterium salinitolerans</name>
    <dbReference type="NCBI Taxonomy" id="1183413"/>
    <lineage>
        <taxon>Bacteria</taxon>
        <taxon>Pseudomonadati</taxon>
        <taxon>Pseudomonadota</taxon>
        <taxon>Alphaproteobacteria</taxon>
        <taxon>Hyphomicrobiales</taxon>
        <taxon>Rhizobiaceae</taxon>
        <taxon>Rhizobium/Agrobacterium group</taxon>
        <taxon>Agrobacterium</taxon>
    </lineage>
</organism>
<dbReference type="CDD" id="cd00085">
    <property type="entry name" value="HNHc"/>
    <property type="match status" value="1"/>
</dbReference>
<dbReference type="Proteomes" id="UP001151018">
    <property type="component" value="Unassembled WGS sequence"/>
</dbReference>
<dbReference type="Gene3D" id="1.10.30.50">
    <property type="match status" value="1"/>
</dbReference>
<keyword evidence="1" id="KW-0255">Endonuclease</keyword>
<accession>A0A9X3KQH0</accession>
<dbReference type="InterPro" id="IPR003615">
    <property type="entry name" value="HNH_nuc"/>
</dbReference>
<gene>
    <name evidence="1" type="ORF">O9X88_16550</name>
</gene>
<dbReference type="GO" id="GO:0004519">
    <property type="term" value="F:endonuclease activity"/>
    <property type="evidence" value="ECO:0007669"/>
    <property type="project" value="UniProtKB-KW"/>
</dbReference>
<proteinExistence type="predicted"/>
<evidence type="ECO:0000313" key="1">
    <source>
        <dbReference type="EMBL" id="MCZ7939164.1"/>
    </source>
</evidence>
<keyword evidence="1" id="KW-0378">Hydrolase</keyword>
<dbReference type="RefSeq" id="WP_237681480.1">
    <property type="nucleotide sequence ID" value="NZ_JAPZLR010000011.1"/>
</dbReference>
<dbReference type="EMBL" id="JAPZLR010000011">
    <property type="protein sequence ID" value="MCZ7939164.1"/>
    <property type="molecule type" value="Genomic_DNA"/>
</dbReference>
<keyword evidence="1" id="KW-0540">Nuclease</keyword>
<protein>
    <submittedName>
        <fullName evidence="1">HNH endonuclease</fullName>
    </submittedName>
</protein>
<name>A0A9X3KQH0_9HYPH</name>
<comment type="caution">
    <text evidence="1">The sequence shown here is derived from an EMBL/GenBank/DDBJ whole genome shotgun (WGS) entry which is preliminary data.</text>
</comment>
<reference evidence="1" key="1">
    <citation type="submission" date="2022-12" db="EMBL/GenBank/DDBJ databases">
        <title>Draft genome sequences of 22 rhizogenic Agrobacterium biovar 1 strains, the causative agent of hairy root disease.</title>
        <authorList>
            <person name="Kim N."/>
            <person name="Vargas P."/>
            <person name="Rediers H."/>
        </authorList>
    </citation>
    <scope>NUCLEOTIDE SEQUENCE</scope>
    <source>
        <strain evidence="1">ST15.13.006</strain>
    </source>
</reference>